<dbReference type="AlphaFoldDB" id="X0WPX7"/>
<comment type="caution">
    <text evidence="1">The sequence shown here is derived from an EMBL/GenBank/DDBJ whole genome shotgun (WGS) entry which is preliminary data.</text>
</comment>
<organism evidence="1">
    <name type="scientific">marine sediment metagenome</name>
    <dbReference type="NCBI Taxonomy" id="412755"/>
    <lineage>
        <taxon>unclassified sequences</taxon>
        <taxon>metagenomes</taxon>
        <taxon>ecological metagenomes</taxon>
    </lineage>
</organism>
<reference evidence="1" key="1">
    <citation type="journal article" date="2014" name="Front. Microbiol.">
        <title>High frequency of phylogenetically diverse reductive dehalogenase-homologous genes in deep subseafloor sedimentary metagenomes.</title>
        <authorList>
            <person name="Kawai M."/>
            <person name="Futagami T."/>
            <person name="Toyoda A."/>
            <person name="Takaki Y."/>
            <person name="Nishi S."/>
            <person name="Hori S."/>
            <person name="Arai W."/>
            <person name="Tsubouchi T."/>
            <person name="Morono Y."/>
            <person name="Uchiyama I."/>
            <person name="Ito T."/>
            <person name="Fujiyama A."/>
            <person name="Inagaki F."/>
            <person name="Takami H."/>
        </authorList>
    </citation>
    <scope>NUCLEOTIDE SEQUENCE</scope>
    <source>
        <strain evidence="1">Expedition CK06-06</strain>
    </source>
</reference>
<sequence>ISRIKRAAISLNLMPKTMKGKEKFKRLFFGKLTAIPSEISEDMAKYFPPEHVPHDQLNSSHKVLFFAAKV</sequence>
<gene>
    <name evidence="1" type="ORF">S01H1_51701</name>
</gene>
<accession>X0WPX7</accession>
<protein>
    <submittedName>
        <fullName evidence="1">Uncharacterized protein</fullName>
    </submittedName>
</protein>
<name>X0WPX7_9ZZZZ</name>
<dbReference type="EMBL" id="BARS01033378">
    <property type="protein sequence ID" value="GAG25272.1"/>
    <property type="molecule type" value="Genomic_DNA"/>
</dbReference>
<feature type="non-terminal residue" evidence="1">
    <location>
        <position position="1"/>
    </location>
</feature>
<proteinExistence type="predicted"/>
<evidence type="ECO:0000313" key="1">
    <source>
        <dbReference type="EMBL" id="GAG25272.1"/>
    </source>
</evidence>